<dbReference type="PROSITE" id="PS51635">
    <property type="entry name" value="PNPLA"/>
    <property type="match status" value="1"/>
</dbReference>
<keyword evidence="3 4" id="KW-0443">Lipid metabolism</keyword>
<reference evidence="7" key="1">
    <citation type="submission" date="2023-02" db="EMBL/GenBank/DDBJ databases">
        <title>Tahibacter soli sp. nov. isolated from soil.</title>
        <authorList>
            <person name="Baek J.H."/>
            <person name="Lee J.K."/>
            <person name="Choi D.G."/>
            <person name="Jeon C.O."/>
        </authorList>
    </citation>
    <scope>NUCLEOTIDE SEQUENCE</scope>
    <source>
        <strain evidence="7">BL</strain>
    </source>
</reference>
<keyword evidence="5" id="KW-1133">Transmembrane helix</keyword>
<evidence type="ECO:0000313" key="7">
    <source>
        <dbReference type="EMBL" id="MDC8013078.1"/>
    </source>
</evidence>
<dbReference type="EMBL" id="JAOVZO020000015">
    <property type="protein sequence ID" value="MDC8013078.1"/>
    <property type="molecule type" value="Genomic_DNA"/>
</dbReference>
<dbReference type="SUPFAM" id="SSF52151">
    <property type="entry name" value="FabD/lysophospholipase-like"/>
    <property type="match status" value="1"/>
</dbReference>
<dbReference type="GO" id="GO:0016042">
    <property type="term" value="P:lipid catabolic process"/>
    <property type="evidence" value="ECO:0007669"/>
    <property type="project" value="UniProtKB-UniRule"/>
</dbReference>
<dbReference type="GO" id="GO:0016787">
    <property type="term" value="F:hydrolase activity"/>
    <property type="evidence" value="ECO:0007669"/>
    <property type="project" value="UniProtKB-UniRule"/>
</dbReference>
<dbReference type="Pfam" id="PF01734">
    <property type="entry name" value="Patatin"/>
    <property type="match status" value="1"/>
</dbReference>
<keyword evidence="8" id="KW-1185">Reference proteome</keyword>
<feature type="short sequence motif" description="GXSXG" evidence="4">
    <location>
        <begin position="58"/>
        <end position="62"/>
    </location>
</feature>
<evidence type="ECO:0000256" key="3">
    <source>
        <dbReference type="ARBA" id="ARBA00023098"/>
    </source>
</evidence>
<keyword evidence="5" id="KW-0812">Transmembrane</keyword>
<accession>A0A9X4BI20</accession>
<organism evidence="7 8">
    <name type="scientific">Tahibacter soli</name>
    <dbReference type="NCBI Taxonomy" id="2983605"/>
    <lineage>
        <taxon>Bacteria</taxon>
        <taxon>Pseudomonadati</taxon>
        <taxon>Pseudomonadota</taxon>
        <taxon>Gammaproteobacteria</taxon>
        <taxon>Lysobacterales</taxon>
        <taxon>Rhodanobacteraceae</taxon>
        <taxon>Tahibacter</taxon>
    </lineage>
</organism>
<gene>
    <name evidence="7" type="ORF">OD750_011025</name>
</gene>
<keyword evidence="1 4" id="KW-0378">Hydrolase</keyword>
<protein>
    <submittedName>
        <fullName evidence="7">Patatin-like phospholipase family protein</fullName>
    </submittedName>
</protein>
<evidence type="ECO:0000259" key="6">
    <source>
        <dbReference type="PROSITE" id="PS51635"/>
    </source>
</evidence>
<evidence type="ECO:0000256" key="4">
    <source>
        <dbReference type="PROSITE-ProRule" id="PRU01161"/>
    </source>
</evidence>
<dbReference type="PANTHER" id="PTHR14226">
    <property type="entry name" value="NEUROPATHY TARGET ESTERASE/SWISS CHEESE D.MELANOGASTER"/>
    <property type="match status" value="1"/>
</dbReference>
<dbReference type="InterPro" id="IPR050301">
    <property type="entry name" value="NTE"/>
</dbReference>
<name>A0A9X4BI20_9GAMM</name>
<proteinExistence type="predicted"/>
<feature type="short sequence motif" description="DGA/G" evidence="4">
    <location>
        <begin position="228"/>
        <end position="230"/>
    </location>
</feature>
<dbReference type="InterPro" id="IPR002641">
    <property type="entry name" value="PNPLA_dom"/>
</dbReference>
<feature type="domain" description="PNPLA" evidence="6">
    <location>
        <begin position="22"/>
        <end position="241"/>
    </location>
</feature>
<dbReference type="InterPro" id="IPR016035">
    <property type="entry name" value="Acyl_Trfase/lysoPLipase"/>
</dbReference>
<dbReference type="AlphaFoldDB" id="A0A9X4BI20"/>
<dbReference type="RefSeq" id="WP_263544765.1">
    <property type="nucleotide sequence ID" value="NZ_JAOVZO020000015.1"/>
</dbReference>
<dbReference type="PANTHER" id="PTHR14226:SF57">
    <property type="entry name" value="BLR7027 PROTEIN"/>
    <property type="match status" value="1"/>
</dbReference>
<feature type="active site" description="Proton acceptor" evidence="4">
    <location>
        <position position="228"/>
    </location>
</feature>
<evidence type="ECO:0000256" key="2">
    <source>
        <dbReference type="ARBA" id="ARBA00022963"/>
    </source>
</evidence>
<feature type="active site" description="Nucleophile" evidence="4">
    <location>
        <position position="60"/>
    </location>
</feature>
<evidence type="ECO:0000256" key="1">
    <source>
        <dbReference type="ARBA" id="ARBA00022801"/>
    </source>
</evidence>
<evidence type="ECO:0000256" key="5">
    <source>
        <dbReference type="SAM" id="Phobius"/>
    </source>
</evidence>
<keyword evidence="5" id="KW-0472">Membrane</keyword>
<feature type="transmembrane region" description="Helical" evidence="5">
    <location>
        <begin position="21"/>
        <end position="41"/>
    </location>
</feature>
<keyword evidence="2 4" id="KW-0442">Lipid degradation</keyword>
<sequence>MLVIQAARQPRKRRAPARIGLAVAGGGLIGGMYELGALRAIEEAIEGVDMNALDVYVGVSSGAFLAAGLANRLSTAEMCRIFLTGDSHEARFRPEVFARPAMFEYLRRAAHVPRMLFDWFGAIAKNPFDLNVSDTLMRFGSLLPTGLFDNQAIEDFLRGVFTSGGRSNDFRELERKLYVIAVELDSGKAVRFGAEGYDDVPISLAIEASAALPGLYPPVKIGGKYYVDGALQRTLHASVALDEGADIVIGINPLVPFDATRAQSNGHDAPDSLVEGGLPAILSQTFRTMLQSRMQASLSKYARHYDGADIVLFEPNADDMRMFFSNVFSYSNREEVAEHAYRSTLADLRARRAELEPVLARHDLAFRAAIMDDEARGLRDGLVDKPARKTPSTSRLRRALDELDELVVPKPATARAKAARPSRSARQQK</sequence>
<comment type="caution">
    <text evidence="4">Lacks conserved residue(s) required for the propagation of feature annotation.</text>
</comment>
<dbReference type="Proteomes" id="UP001139971">
    <property type="component" value="Unassembled WGS sequence"/>
</dbReference>
<dbReference type="Gene3D" id="3.40.1090.10">
    <property type="entry name" value="Cytosolic phospholipase A2 catalytic domain"/>
    <property type="match status" value="2"/>
</dbReference>
<evidence type="ECO:0000313" key="8">
    <source>
        <dbReference type="Proteomes" id="UP001139971"/>
    </source>
</evidence>
<comment type="caution">
    <text evidence="7">The sequence shown here is derived from an EMBL/GenBank/DDBJ whole genome shotgun (WGS) entry which is preliminary data.</text>
</comment>